<evidence type="ECO:0000313" key="13">
    <source>
        <dbReference type="EMBL" id="TFH96008.1"/>
    </source>
</evidence>
<dbReference type="InterPro" id="IPR050515">
    <property type="entry name" value="Beta-lactam/transpept"/>
</dbReference>
<evidence type="ECO:0000256" key="3">
    <source>
        <dbReference type="ARBA" id="ARBA00022475"/>
    </source>
</evidence>
<dbReference type="GO" id="GO:0005886">
    <property type="term" value="C:plasma membrane"/>
    <property type="evidence" value="ECO:0007669"/>
    <property type="project" value="UniProtKB-SubCell"/>
</dbReference>
<evidence type="ECO:0000256" key="7">
    <source>
        <dbReference type="ARBA" id="ARBA00022984"/>
    </source>
</evidence>
<feature type="domain" description="Penicillin-binding protein dimerisation" evidence="12">
    <location>
        <begin position="55"/>
        <end position="225"/>
    </location>
</feature>
<evidence type="ECO:0000256" key="4">
    <source>
        <dbReference type="ARBA" id="ARBA00022645"/>
    </source>
</evidence>
<keyword evidence="10" id="KW-0961">Cell wall biogenesis/degradation</keyword>
<dbReference type="GO" id="GO:0071555">
    <property type="term" value="P:cell wall organization"/>
    <property type="evidence" value="ECO:0007669"/>
    <property type="project" value="UniProtKB-KW"/>
</dbReference>
<dbReference type="GO" id="GO:0008360">
    <property type="term" value="P:regulation of cell shape"/>
    <property type="evidence" value="ECO:0007669"/>
    <property type="project" value="UniProtKB-KW"/>
</dbReference>
<dbReference type="GO" id="GO:0009252">
    <property type="term" value="P:peptidoglycan biosynthetic process"/>
    <property type="evidence" value="ECO:0007669"/>
    <property type="project" value="UniProtKB-KW"/>
</dbReference>
<evidence type="ECO:0000313" key="14">
    <source>
        <dbReference type="Proteomes" id="UP000297225"/>
    </source>
</evidence>
<dbReference type="GO" id="GO:0008658">
    <property type="term" value="F:penicillin binding"/>
    <property type="evidence" value="ECO:0007669"/>
    <property type="project" value="InterPro"/>
</dbReference>
<evidence type="ECO:0000256" key="8">
    <source>
        <dbReference type="ARBA" id="ARBA00022989"/>
    </source>
</evidence>
<proteinExistence type="predicted"/>
<dbReference type="EMBL" id="SPNC01000031">
    <property type="protein sequence ID" value="TFH96008.1"/>
    <property type="molecule type" value="Genomic_DNA"/>
</dbReference>
<dbReference type="OrthoDB" id="9766847at2"/>
<keyword evidence="3" id="KW-1003">Cell membrane</keyword>
<dbReference type="FunFam" id="3.40.710.10:FF:000024">
    <property type="entry name" value="Penicillin-binding protein 2"/>
    <property type="match status" value="1"/>
</dbReference>
<feature type="domain" description="Penicillin-binding protein transpeptidase" evidence="11">
    <location>
        <begin position="263"/>
        <end position="585"/>
    </location>
</feature>
<dbReference type="Gene3D" id="3.40.710.10">
    <property type="entry name" value="DD-peptidase/beta-lactamase superfamily"/>
    <property type="match status" value="1"/>
</dbReference>
<dbReference type="PANTHER" id="PTHR30627">
    <property type="entry name" value="PEPTIDOGLYCAN D,D-TRANSPEPTIDASE"/>
    <property type="match status" value="1"/>
</dbReference>
<keyword evidence="8" id="KW-1133">Transmembrane helix</keyword>
<dbReference type="InterPro" id="IPR036138">
    <property type="entry name" value="PBP_dimer_sf"/>
</dbReference>
<dbReference type="STRING" id="1122973.GCA_000379925_00104"/>
<dbReference type="InterPro" id="IPR012338">
    <property type="entry name" value="Beta-lactam/transpept-like"/>
</dbReference>
<dbReference type="SUPFAM" id="SSF56519">
    <property type="entry name" value="Penicillin binding protein dimerisation domain"/>
    <property type="match status" value="1"/>
</dbReference>
<dbReference type="Pfam" id="PF00905">
    <property type="entry name" value="Transpeptidase"/>
    <property type="match status" value="1"/>
</dbReference>
<comment type="subcellular location">
    <subcellularLocation>
        <location evidence="2">Cell membrane</location>
    </subcellularLocation>
    <subcellularLocation>
        <location evidence="1">Membrane</location>
        <topology evidence="1">Single-pass membrane protein</topology>
    </subcellularLocation>
</comment>
<keyword evidence="4" id="KW-0378">Hydrolase</keyword>
<dbReference type="RefSeq" id="WP_134848939.1">
    <property type="nucleotide sequence ID" value="NZ_CP197400.1"/>
</dbReference>
<dbReference type="SUPFAM" id="SSF56601">
    <property type="entry name" value="beta-lactamase/transpeptidase-like"/>
    <property type="match status" value="1"/>
</dbReference>
<dbReference type="InterPro" id="IPR005311">
    <property type="entry name" value="PBP_dimer"/>
</dbReference>
<dbReference type="Pfam" id="PF03717">
    <property type="entry name" value="PBP_dimer"/>
    <property type="match status" value="1"/>
</dbReference>
<evidence type="ECO:0000256" key="10">
    <source>
        <dbReference type="ARBA" id="ARBA00023316"/>
    </source>
</evidence>
<dbReference type="PANTHER" id="PTHR30627:SF2">
    <property type="entry name" value="PEPTIDOGLYCAN D,D-TRANSPEPTIDASE MRDA"/>
    <property type="match status" value="1"/>
</dbReference>
<evidence type="ECO:0000256" key="2">
    <source>
        <dbReference type="ARBA" id="ARBA00004236"/>
    </source>
</evidence>
<protein>
    <submittedName>
        <fullName evidence="13">Penicillin-binding protein 2</fullName>
    </submittedName>
</protein>
<organism evidence="13 14">
    <name type="scientific">Porphyromonas levii</name>
    <dbReference type="NCBI Taxonomy" id="28114"/>
    <lineage>
        <taxon>Bacteria</taxon>
        <taxon>Pseudomonadati</taxon>
        <taxon>Bacteroidota</taxon>
        <taxon>Bacteroidia</taxon>
        <taxon>Bacteroidales</taxon>
        <taxon>Porphyromonadaceae</taxon>
        <taxon>Porphyromonas</taxon>
    </lineage>
</organism>
<dbReference type="Gene3D" id="3.30.1390.30">
    <property type="entry name" value="Penicillin-binding protein 2a, domain 3"/>
    <property type="match status" value="1"/>
</dbReference>
<evidence type="ECO:0000259" key="12">
    <source>
        <dbReference type="Pfam" id="PF03717"/>
    </source>
</evidence>
<comment type="caution">
    <text evidence="13">The sequence shown here is derived from an EMBL/GenBank/DDBJ whole genome shotgun (WGS) entry which is preliminary data.</text>
</comment>
<keyword evidence="5" id="KW-0812">Transmembrane</keyword>
<keyword evidence="14" id="KW-1185">Reference proteome</keyword>
<evidence type="ECO:0000256" key="5">
    <source>
        <dbReference type="ARBA" id="ARBA00022692"/>
    </source>
</evidence>
<keyword evidence="6" id="KW-0133">Cell shape</keyword>
<evidence type="ECO:0000259" key="11">
    <source>
        <dbReference type="Pfam" id="PF00905"/>
    </source>
</evidence>
<evidence type="ECO:0000256" key="6">
    <source>
        <dbReference type="ARBA" id="ARBA00022960"/>
    </source>
</evidence>
<reference evidence="13 14" key="1">
    <citation type="submission" date="2019-03" db="EMBL/GenBank/DDBJ databases">
        <title>Porphyromonas levii Isolated from the Uterus of Dairy Cows.</title>
        <authorList>
            <person name="Francis A.M."/>
        </authorList>
    </citation>
    <scope>NUCLEOTIDE SEQUENCE [LARGE SCALE GENOMIC DNA]</scope>
    <source>
        <strain evidence="13 14">AF5678</strain>
    </source>
</reference>
<dbReference type="GO" id="GO:0071972">
    <property type="term" value="F:peptidoglycan L,D-transpeptidase activity"/>
    <property type="evidence" value="ECO:0007669"/>
    <property type="project" value="TreeGrafter"/>
</dbReference>
<dbReference type="InterPro" id="IPR001460">
    <property type="entry name" value="PCN-bd_Tpept"/>
</dbReference>
<gene>
    <name evidence="13" type="ORF">E4P47_03255</name>
</gene>
<dbReference type="Proteomes" id="UP000297225">
    <property type="component" value="Unassembled WGS sequence"/>
</dbReference>
<sequence length="615" mass="68973">MNGLQKNKFAHRQYAFAFVVVLIVVIYAIRLFNVQVLSPEYRIAAEDIAFYQKTLYPSRGMIYDHEGQLVVFNNSTADVHIISREVNPFDTLEFCKILHIAPQELANHFDQVRDRKINRGYSPYTPQLLISQISEEEAGLLEEKLYKFPGFYVVHRTIRDYNYPSAGLVLGYMGEVSPRDIERDPYYIPGEQIGKSGLEYSYERFLRGEKGKEIYIRDAHGRVKGRRDNSDLEEELTSGHDLKLAIDIELQMYGERLMAGKRGAIVMIEPKSGEIRALVSSPYYDPKLLVGRDRGKNFKALESNPQIPLFNRAIMGTYPPGSTFKLAQAAAFMQEGAVTINDAYPCHHGYPVLRNRPACHSHPSPISLIPAIATSCNSYFCYGLRNFLDDRSRYTTTTQAFEAWKGYMVKMGFGYTLGLDLPGEKRGFIPNAELYNKIYGEGRWGSSIVISISIGQGEILATPLQIANLGALIANKGYYYTPHLVSEIVGLPSDSLYVERHETGIEPNYFDYIAQGMRGAVTGGTCRNANLPDFAVCGKTGTAENVHGKDHSLFLGFAPQEAPEIVVSVIVENGGFGATYAVPIGRLMIDYYLHHHEISPSSKVFETSMLNSVIY</sequence>
<evidence type="ECO:0000256" key="1">
    <source>
        <dbReference type="ARBA" id="ARBA00004167"/>
    </source>
</evidence>
<keyword evidence="4" id="KW-0645">Protease</keyword>
<keyword evidence="4" id="KW-0121">Carboxypeptidase</keyword>
<accession>A0A4Y8WQX9</accession>
<keyword evidence="9" id="KW-0472">Membrane</keyword>
<keyword evidence="7" id="KW-0573">Peptidoglycan synthesis</keyword>
<evidence type="ECO:0000256" key="9">
    <source>
        <dbReference type="ARBA" id="ARBA00023136"/>
    </source>
</evidence>
<dbReference type="Gene3D" id="3.90.1310.10">
    <property type="entry name" value="Penicillin-binding protein 2a (Domain 2)"/>
    <property type="match status" value="1"/>
</dbReference>
<name>A0A4Y8WQX9_9PORP</name>
<dbReference type="AlphaFoldDB" id="A0A4Y8WQX9"/>